<gene>
    <name evidence="4" type="ORF">DFJ68_3229</name>
</gene>
<feature type="compositionally biased region" description="Low complexity" evidence="2">
    <location>
        <begin position="1"/>
        <end position="32"/>
    </location>
</feature>
<dbReference type="InterPro" id="IPR050312">
    <property type="entry name" value="IolE/XylAMocC-like"/>
</dbReference>
<organism evidence="4 5">
    <name type="scientific">Terracoccus luteus</name>
    <dbReference type="NCBI Taxonomy" id="53356"/>
    <lineage>
        <taxon>Bacteria</taxon>
        <taxon>Bacillati</taxon>
        <taxon>Actinomycetota</taxon>
        <taxon>Actinomycetes</taxon>
        <taxon>Micrococcales</taxon>
        <taxon>Intrasporangiaceae</taxon>
        <taxon>Terracoccus</taxon>
    </lineage>
</organism>
<evidence type="ECO:0000259" key="3">
    <source>
        <dbReference type="Pfam" id="PF01261"/>
    </source>
</evidence>
<dbReference type="Proteomes" id="UP000278440">
    <property type="component" value="Unassembled WGS sequence"/>
</dbReference>
<dbReference type="PANTHER" id="PTHR12110:SF41">
    <property type="entry name" value="INOSOSE DEHYDRATASE"/>
    <property type="match status" value="1"/>
</dbReference>
<dbReference type="AlphaFoldDB" id="A0A495XYR6"/>
<proteinExistence type="predicted"/>
<dbReference type="EMBL" id="RBXT01000001">
    <property type="protein sequence ID" value="RKT79751.1"/>
    <property type="molecule type" value="Genomic_DNA"/>
</dbReference>
<dbReference type="InterPro" id="IPR036237">
    <property type="entry name" value="Xyl_isomerase-like_sf"/>
</dbReference>
<name>A0A495XYR6_9MICO</name>
<dbReference type="RefSeq" id="WP_211333398.1">
    <property type="nucleotide sequence ID" value="NZ_RBXT01000001.1"/>
</dbReference>
<feature type="region of interest" description="Disordered" evidence="2">
    <location>
        <begin position="1"/>
        <end position="39"/>
    </location>
</feature>
<dbReference type="SUPFAM" id="SSF51658">
    <property type="entry name" value="Xylose isomerase-like"/>
    <property type="match status" value="1"/>
</dbReference>
<reference evidence="4 5" key="1">
    <citation type="submission" date="2018-10" db="EMBL/GenBank/DDBJ databases">
        <title>Sequencing the genomes of 1000 actinobacteria strains.</title>
        <authorList>
            <person name="Klenk H.-P."/>
        </authorList>
    </citation>
    <scope>NUCLEOTIDE SEQUENCE [LARGE SCALE GENOMIC DNA]</scope>
    <source>
        <strain evidence="4 5">DSM 44267</strain>
    </source>
</reference>
<accession>A0A495XYR6</accession>
<feature type="domain" description="Xylose isomerase-like TIM barrel" evidence="3">
    <location>
        <begin position="63"/>
        <end position="283"/>
    </location>
</feature>
<comment type="caution">
    <text evidence="4">The sequence shown here is derived from an EMBL/GenBank/DDBJ whole genome shotgun (WGS) entry which is preliminary data.</text>
</comment>
<keyword evidence="5" id="KW-1185">Reference proteome</keyword>
<sequence>MTHPSDTTETTDPTMTNPLTTTLATDPATSSTEGARPENPIGIHALVWVGDTSPASVESAVTQTAAAGYDLLEFSLHDAVNLDRAATREALTRAGLGAACSRGLAPDADVSSEDPAVVARGAALLQESLAVTADIGATVLTGALYSAFGKAAQPLSRRGRDNVVGVLKELAVDAAARGVTLGLEVCNRYETNVVNTARDALALADDIGSDNVMVHLDIYHMNIEEDDFVQPVLDLGDRLGYVHIGENHRGYLGSGHLDFESFFAALERVSYRGPVTFESFSSAVLAPGLSNDLAIWRNLWDDGGDLARSAHAFIVEQLEAARSARSARSAQPARVG</sequence>
<evidence type="ECO:0000256" key="1">
    <source>
        <dbReference type="ARBA" id="ARBA00023277"/>
    </source>
</evidence>
<dbReference type="PANTHER" id="PTHR12110">
    <property type="entry name" value="HYDROXYPYRUVATE ISOMERASE"/>
    <property type="match status" value="1"/>
</dbReference>
<evidence type="ECO:0000256" key="2">
    <source>
        <dbReference type="SAM" id="MobiDB-lite"/>
    </source>
</evidence>
<dbReference type="Pfam" id="PF01261">
    <property type="entry name" value="AP_endonuc_2"/>
    <property type="match status" value="1"/>
</dbReference>
<dbReference type="InterPro" id="IPR013022">
    <property type="entry name" value="Xyl_isomerase-like_TIM-brl"/>
</dbReference>
<evidence type="ECO:0000313" key="5">
    <source>
        <dbReference type="Proteomes" id="UP000278440"/>
    </source>
</evidence>
<keyword evidence="1" id="KW-0119">Carbohydrate metabolism</keyword>
<protein>
    <submittedName>
        <fullName evidence="4">D-tagatose 3-epimerase</fullName>
    </submittedName>
</protein>
<evidence type="ECO:0000313" key="4">
    <source>
        <dbReference type="EMBL" id="RKT79751.1"/>
    </source>
</evidence>
<dbReference type="Gene3D" id="3.20.20.150">
    <property type="entry name" value="Divalent-metal-dependent TIM barrel enzymes"/>
    <property type="match status" value="1"/>
</dbReference>